<evidence type="ECO:0000256" key="1">
    <source>
        <dbReference type="ARBA" id="ARBA00006484"/>
    </source>
</evidence>
<dbReference type="InterPro" id="IPR002347">
    <property type="entry name" value="SDR_fam"/>
</dbReference>
<sequence>MEFKGKTAAIIGGGGGIGRELALMLNEAGARVVIGDVDGAAAKGVAAQAVAEMHATSCDIGEDASVNAFADFAFDKLGRVDLLFNHAGVSVGGLLEQIPSEDWNWMLNVNLTGLGRSISAFVPRMTEQGGGWIVNTSSGLGLFHDMPFGGPYLATKAGIIAYSRALATYTRNRGIGVSVFCPDATATNFMSAGRLTGIPKEILAAGVSADQIQTARQAAEVLIEGLKADRFLISAVPDTSEKLLAMAKADLAPESDAFDEHGQSRVVVSKGGLRVPLDKRDEALALFREFAAITQDHYGCQFYDITISASDPEQLVIFEVWDSKAALDAHAAAPGAMDLIMKLFALGASDFGVQEIR</sequence>
<dbReference type="InterPro" id="IPR011008">
    <property type="entry name" value="Dimeric_a/b-barrel"/>
</dbReference>
<feature type="domain" description="ABM" evidence="4">
    <location>
        <begin position="267"/>
        <end position="356"/>
    </location>
</feature>
<dbReference type="Pfam" id="PF00106">
    <property type="entry name" value="adh_short"/>
    <property type="match status" value="1"/>
</dbReference>
<dbReference type="Proteomes" id="UP000628854">
    <property type="component" value="Unassembled WGS sequence"/>
</dbReference>
<evidence type="ECO:0000313" key="5">
    <source>
        <dbReference type="EMBL" id="GGB64998.1"/>
    </source>
</evidence>
<evidence type="ECO:0000256" key="2">
    <source>
        <dbReference type="ARBA" id="ARBA00023002"/>
    </source>
</evidence>
<keyword evidence="6" id="KW-1185">Reference proteome</keyword>
<evidence type="ECO:0000256" key="3">
    <source>
        <dbReference type="RuleBase" id="RU000363"/>
    </source>
</evidence>
<dbReference type="PRINTS" id="PR00080">
    <property type="entry name" value="SDRFAMILY"/>
</dbReference>
<dbReference type="RefSeq" id="WP_188657385.1">
    <property type="nucleotide sequence ID" value="NZ_BMKF01000001.1"/>
</dbReference>
<evidence type="ECO:0000259" key="4">
    <source>
        <dbReference type="PROSITE" id="PS51725"/>
    </source>
</evidence>
<comment type="similarity">
    <text evidence="1 3">Belongs to the short-chain dehydrogenases/reductases (SDR) family.</text>
</comment>
<comment type="caution">
    <text evidence="5">The sequence shown here is derived from an EMBL/GenBank/DDBJ whole genome shotgun (WGS) entry which is preliminary data.</text>
</comment>
<accession>A0ABQ1JFH1</accession>
<keyword evidence="2" id="KW-0560">Oxidoreductase</keyword>
<dbReference type="Gene3D" id="3.40.50.720">
    <property type="entry name" value="NAD(P)-binding Rossmann-like Domain"/>
    <property type="match status" value="1"/>
</dbReference>
<dbReference type="PRINTS" id="PR00081">
    <property type="entry name" value="GDHRDH"/>
</dbReference>
<name>A0ABQ1JFH1_9PROT</name>
<dbReference type="PROSITE" id="PS51725">
    <property type="entry name" value="ABM"/>
    <property type="match status" value="1"/>
</dbReference>
<protein>
    <recommendedName>
        <fullName evidence="4">ABM domain-containing protein</fullName>
    </recommendedName>
</protein>
<dbReference type="PANTHER" id="PTHR44196">
    <property type="entry name" value="DEHYDROGENASE/REDUCTASE SDR FAMILY MEMBER 7B"/>
    <property type="match status" value="1"/>
</dbReference>
<organism evidence="5 6">
    <name type="scientific">Henriciella pelagia</name>
    <dbReference type="NCBI Taxonomy" id="1977912"/>
    <lineage>
        <taxon>Bacteria</taxon>
        <taxon>Pseudomonadati</taxon>
        <taxon>Pseudomonadota</taxon>
        <taxon>Alphaproteobacteria</taxon>
        <taxon>Hyphomonadales</taxon>
        <taxon>Hyphomonadaceae</taxon>
        <taxon>Henriciella</taxon>
    </lineage>
</organism>
<dbReference type="SUPFAM" id="SSF51735">
    <property type="entry name" value="NAD(P)-binding Rossmann-fold domains"/>
    <property type="match status" value="1"/>
</dbReference>
<evidence type="ECO:0000313" key="6">
    <source>
        <dbReference type="Proteomes" id="UP000628854"/>
    </source>
</evidence>
<dbReference type="EMBL" id="BMKF01000001">
    <property type="protein sequence ID" value="GGB64998.1"/>
    <property type="molecule type" value="Genomic_DNA"/>
</dbReference>
<dbReference type="CDD" id="cd05233">
    <property type="entry name" value="SDR_c"/>
    <property type="match status" value="1"/>
</dbReference>
<gene>
    <name evidence="5" type="ORF">GCM10011503_12280</name>
</gene>
<reference evidence="6" key="1">
    <citation type="journal article" date="2019" name="Int. J. Syst. Evol. Microbiol.">
        <title>The Global Catalogue of Microorganisms (GCM) 10K type strain sequencing project: providing services to taxonomists for standard genome sequencing and annotation.</title>
        <authorList>
            <consortium name="The Broad Institute Genomics Platform"/>
            <consortium name="The Broad Institute Genome Sequencing Center for Infectious Disease"/>
            <person name="Wu L."/>
            <person name="Ma J."/>
        </authorList>
    </citation>
    <scope>NUCLEOTIDE SEQUENCE [LARGE SCALE GENOMIC DNA]</scope>
    <source>
        <strain evidence="6">CGMCC 1.15928</strain>
    </source>
</reference>
<dbReference type="InterPro" id="IPR007138">
    <property type="entry name" value="ABM_dom"/>
</dbReference>
<dbReference type="InterPro" id="IPR036291">
    <property type="entry name" value="NAD(P)-bd_dom_sf"/>
</dbReference>
<dbReference type="Pfam" id="PF03992">
    <property type="entry name" value="ABM"/>
    <property type="match status" value="1"/>
</dbReference>
<dbReference type="SUPFAM" id="SSF54909">
    <property type="entry name" value="Dimeric alpha+beta barrel"/>
    <property type="match status" value="1"/>
</dbReference>
<dbReference type="PANTHER" id="PTHR44196:SF1">
    <property type="entry name" value="DEHYDROGENASE_REDUCTASE SDR FAMILY MEMBER 7B"/>
    <property type="match status" value="1"/>
</dbReference>
<dbReference type="Gene3D" id="3.30.70.100">
    <property type="match status" value="1"/>
</dbReference>
<proteinExistence type="inferred from homology"/>